<evidence type="ECO:0000313" key="5">
    <source>
        <dbReference type="EMBL" id="KAF5361465.1"/>
    </source>
</evidence>
<reference evidence="5 6" key="1">
    <citation type="journal article" date="2020" name="ISME J.">
        <title>Uncovering the hidden diversity of litter-decomposition mechanisms in mushroom-forming fungi.</title>
        <authorList>
            <person name="Floudas D."/>
            <person name="Bentzer J."/>
            <person name="Ahren D."/>
            <person name="Johansson T."/>
            <person name="Persson P."/>
            <person name="Tunlid A."/>
        </authorList>
    </citation>
    <scope>NUCLEOTIDE SEQUENCE [LARGE SCALE GENOMIC DNA]</scope>
    <source>
        <strain evidence="5 6">CBS 291.85</strain>
    </source>
</reference>
<evidence type="ECO:0000256" key="1">
    <source>
        <dbReference type="ARBA" id="ARBA00006351"/>
    </source>
</evidence>
<accession>A0A8H5GB05</accession>
<dbReference type="AlphaFoldDB" id="A0A8H5GB05"/>
<protein>
    <recommendedName>
        <fullName evidence="7">Glycosyltransferase family 8 protein</fullName>
    </recommendedName>
</protein>
<dbReference type="PANTHER" id="PTHR13778:SF47">
    <property type="entry name" value="LIPOPOLYSACCHARIDE 1,3-GALACTOSYLTRANSFERASE"/>
    <property type="match status" value="1"/>
</dbReference>
<evidence type="ECO:0000256" key="4">
    <source>
        <dbReference type="ARBA" id="ARBA00022723"/>
    </source>
</evidence>
<dbReference type="InterPro" id="IPR050748">
    <property type="entry name" value="Glycosyltrans_8_dom-fam"/>
</dbReference>
<dbReference type="CDD" id="cd04194">
    <property type="entry name" value="GT8_A4GalT_like"/>
    <property type="match status" value="1"/>
</dbReference>
<keyword evidence="6" id="KW-1185">Reference proteome</keyword>
<evidence type="ECO:0008006" key="7">
    <source>
        <dbReference type="Google" id="ProtNLM"/>
    </source>
</evidence>
<dbReference type="InterPro" id="IPR002495">
    <property type="entry name" value="Glyco_trans_8"/>
</dbReference>
<name>A0A8H5GB05_9AGAR</name>
<dbReference type="Gene3D" id="3.90.550.10">
    <property type="entry name" value="Spore Coat Polysaccharide Biosynthesis Protein SpsA, Chain A"/>
    <property type="match status" value="1"/>
</dbReference>
<comment type="similarity">
    <text evidence="1">Belongs to the glycosyltransferase 8 family.</text>
</comment>
<evidence type="ECO:0000256" key="3">
    <source>
        <dbReference type="ARBA" id="ARBA00022679"/>
    </source>
</evidence>
<comment type="caution">
    <text evidence="5">The sequence shown here is derived from an EMBL/GenBank/DDBJ whole genome shotgun (WGS) entry which is preliminary data.</text>
</comment>
<keyword evidence="2" id="KW-0328">Glycosyltransferase</keyword>
<organism evidence="5 6">
    <name type="scientific">Tetrapyrgos nigripes</name>
    <dbReference type="NCBI Taxonomy" id="182062"/>
    <lineage>
        <taxon>Eukaryota</taxon>
        <taxon>Fungi</taxon>
        <taxon>Dikarya</taxon>
        <taxon>Basidiomycota</taxon>
        <taxon>Agaricomycotina</taxon>
        <taxon>Agaricomycetes</taxon>
        <taxon>Agaricomycetidae</taxon>
        <taxon>Agaricales</taxon>
        <taxon>Marasmiineae</taxon>
        <taxon>Marasmiaceae</taxon>
        <taxon>Tetrapyrgos</taxon>
    </lineage>
</organism>
<dbReference type="InterPro" id="IPR029044">
    <property type="entry name" value="Nucleotide-diphossugar_trans"/>
</dbReference>
<dbReference type="SUPFAM" id="SSF53448">
    <property type="entry name" value="Nucleotide-diphospho-sugar transferases"/>
    <property type="match status" value="1"/>
</dbReference>
<dbReference type="OrthoDB" id="2014201at2759"/>
<dbReference type="Proteomes" id="UP000559256">
    <property type="component" value="Unassembled WGS sequence"/>
</dbReference>
<evidence type="ECO:0000256" key="2">
    <source>
        <dbReference type="ARBA" id="ARBA00022676"/>
    </source>
</evidence>
<dbReference type="EMBL" id="JAACJM010000040">
    <property type="protein sequence ID" value="KAF5361465.1"/>
    <property type="molecule type" value="Genomic_DNA"/>
</dbReference>
<evidence type="ECO:0000313" key="6">
    <source>
        <dbReference type="Proteomes" id="UP000559256"/>
    </source>
</evidence>
<proteinExistence type="inferred from homology"/>
<dbReference type="Pfam" id="PF01501">
    <property type="entry name" value="Glyco_transf_8"/>
    <property type="match status" value="1"/>
</dbReference>
<keyword evidence="3" id="KW-0808">Transferase</keyword>
<dbReference type="Gene3D" id="3.40.50.150">
    <property type="entry name" value="Vaccinia Virus protein VP39"/>
    <property type="match status" value="1"/>
</dbReference>
<dbReference type="GO" id="GO:0016757">
    <property type="term" value="F:glycosyltransferase activity"/>
    <property type="evidence" value="ECO:0007669"/>
    <property type="project" value="UniProtKB-KW"/>
</dbReference>
<keyword evidence="4" id="KW-0479">Metal-binding</keyword>
<gene>
    <name evidence="5" type="ORF">D9758_006182</name>
</gene>
<dbReference type="GO" id="GO:0046872">
    <property type="term" value="F:metal ion binding"/>
    <property type="evidence" value="ECO:0007669"/>
    <property type="project" value="UniProtKB-KW"/>
</dbReference>
<dbReference type="PANTHER" id="PTHR13778">
    <property type="entry name" value="GLYCOSYLTRANSFERASE 8 DOMAIN-CONTAINING PROTEIN"/>
    <property type="match status" value="1"/>
</dbReference>
<dbReference type="Pfam" id="PF13578">
    <property type="entry name" value="Methyltransf_24"/>
    <property type="match status" value="1"/>
</dbReference>
<dbReference type="InterPro" id="IPR029063">
    <property type="entry name" value="SAM-dependent_MTases_sf"/>
</dbReference>
<dbReference type="SUPFAM" id="SSF53335">
    <property type="entry name" value="S-adenosyl-L-methionine-dependent methyltransferases"/>
    <property type="match status" value="1"/>
</dbReference>
<sequence>MSNDDQIDASLYRFTETQDWCSANIDLWKTLFPLITTSNPIPRVLEIGSWEGRSAVFLLNHLCKDGGNITCVDHFDLFRTPAGQERFEKFSHNLSLTGKPFRVLKHFSVPALMKLLEEEIEASRVFSDKKSEKRQLGYDWVYIDGSHEADDTLLDGEMAWRLARKGAVFIFDDYHWDKEPEDSKHHPRRGIDAFLALHAGEYERLTDPSHYQVILRKRTEMRIGFLTENQMVEEIDETLGYGMHIALTVDSSYAIGAAVTMRSAVDNTSGRLTFYIVDCGLTDEDKEQLERSVTIRDDVTMKFLPLPEKALARELGSTWAKLDLDSLLPVERVLYLDADLLVRKSLRELWKTDLRGRAIAAASDVGYPMGHNGVERRSYFNGGMMLMDLAKVRAEGNSLRELGHRMKESRFRDQDALNTHFREWTPVSLKWNAQGLGTYAKYPSEDRDLLDLNDMTDPHIVHFIGALHPTLAAILNPYVQPPTAKPWGYLGAPSHPFQLEWWEVVARTSWKNARNSEMWKDGMNAAAQRVIQEAVKEFEKRVVFETGRALSL</sequence>